<feature type="domain" description="MYND-type" evidence="5">
    <location>
        <begin position="42"/>
        <end position="89"/>
    </location>
</feature>
<dbReference type="Pfam" id="PF20179">
    <property type="entry name" value="MSS51_C"/>
    <property type="match status" value="1"/>
</dbReference>
<organism evidence="6 7">
    <name type="scientific">Hyalella azteca</name>
    <name type="common">Amphipod</name>
    <dbReference type="NCBI Taxonomy" id="294128"/>
    <lineage>
        <taxon>Eukaryota</taxon>
        <taxon>Metazoa</taxon>
        <taxon>Ecdysozoa</taxon>
        <taxon>Arthropoda</taxon>
        <taxon>Crustacea</taxon>
        <taxon>Multicrustacea</taxon>
        <taxon>Malacostraca</taxon>
        <taxon>Eumalacostraca</taxon>
        <taxon>Peracarida</taxon>
        <taxon>Amphipoda</taxon>
        <taxon>Senticaudata</taxon>
        <taxon>Talitrida</taxon>
        <taxon>Talitroidea</taxon>
        <taxon>Hyalellidae</taxon>
        <taxon>Hyalella</taxon>
    </lineage>
</organism>
<dbReference type="OMA" id="EEMFKFP"/>
<dbReference type="PROSITE" id="PS01360">
    <property type="entry name" value="ZF_MYND_1"/>
    <property type="match status" value="1"/>
</dbReference>
<sequence>MGSHHLVASGAPHELEYRLMSNESRVHNAGLPVVRHYHPGVCHTCLRTPPDPVQEPLQPPLMRCSQCQLVVYCSRRCQKTDWRHHKDLCRVNKVKGGKNVFGHAKEQVAHGGSWLRYRSVMYLAAMANLKRKLQPYEHEIFMFPRVCSICLSSEQDQLADCPMCHSVFYCSSEHRDLGLPQHKTHCLQFLLMFQCDKIEAEKGIQDVPFPVNIDTVYKNLPDRLMTLVKPELEREPLESLDMKFVLMITERLSYPLSLQYALQNVGLGSDNTALHDVTKLNVHVVGAKSYTELLGIIRWEYMVHRLPALQFLHVVFIGPELFLDGHSEEDALPDDHILDDSGLTMCDDCKAKPRMIVYEMANMCYHDFIETSYYSKPDVVIAYNCGFHEQVDNKSKDTWKSSLPLLVADPAVPLVFTSYTLQEACKDLSALQAAVPVKVVMPTQRNPFSSCRPYRDHEIEASGSNPLFFWNQYITCVRRAVE</sequence>
<dbReference type="PROSITE" id="PS50865">
    <property type="entry name" value="ZF_MYND_2"/>
    <property type="match status" value="1"/>
</dbReference>
<protein>
    <recommendedName>
        <fullName evidence="5">MYND-type domain-containing protein</fullName>
    </recommendedName>
</protein>
<keyword evidence="6" id="KW-1185">Reference proteome</keyword>
<reference evidence="7" key="1">
    <citation type="submission" date="2025-08" db="UniProtKB">
        <authorList>
            <consortium name="RefSeq"/>
        </authorList>
    </citation>
    <scope>IDENTIFICATION</scope>
    <source>
        <tissue evidence="7">Whole organism</tissue>
    </source>
</reference>
<dbReference type="GO" id="GO:0008270">
    <property type="term" value="F:zinc ion binding"/>
    <property type="evidence" value="ECO:0007669"/>
    <property type="project" value="UniProtKB-KW"/>
</dbReference>
<evidence type="ECO:0000256" key="1">
    <source>
        <dbReference type="ARBA" id="ARBA00022723"/>
    </source>
</evidence>
<accession>A0A8B7NRJ0</accession>
<dbReference type="PANTHER" id="PTHR28069">
    <property type="entry name" value="GH20023P"/>
    <property type="match status" value="1"/>
</dbReference>
<dbReference type="PANTHER" id="PTHR28069:SF2">
    <property type="entry name" value="GH20023P"/>
    <property type="match status" value="1"/>
</dbReference>
<evidence type="ECO:0000313" key="7">
    <source>
        <dbReference type="RefSeq" id="XP_018016359.1"/>
    </source>
</evidence>
<dbReference type="RefSeq" id="XP_018016359.1">
    <property type="nucleotide sequence ID" value="XM_018160870.2"/>
</dbReference>
<dbReference type="Gene3D" id="6.10.140.2220">
    <property type="match status" value="2"/>
</dbReference>
<evidence type="ECO:0000256" key="3">
    <source>
        <dbReference type="ARBA" id="ARBA00022833"/>
    </source>
</evidence>
<keyword evidence="2 4" id="KW-0863">Zinc-finger</keyword>
<evidence type="ECO:0000256" key="4">
    <source>
        <dbReference type="PROSITE-ProRule" id="PRU00134"/>
    </source>
</evidence>
<evidence type="ECO:0000259" key="5">
    <source>
        <dbReference type="PROSITE" id="PS50865"/>
    </source>
</evidence>
<dbReference type="SUPFAM" id="SSF144232">
    <property type="entry name" value="HIT/MYND zinc finger-like"/>
    <property type="match status" value="2"/>
</dbReference>
<name>A0A8B7NRJ0_HYAAZ</name>
<dbReference type="Pfam" id="PF01753">
    <property type="entry name" value="zf-MYND"/>
    <property type="match status" value="2"/>
</dbReference>
<dbReference type="AlphaFoldDB" id="A0A8B7NRJ0"/>
<keyword evidence="3" id="KW-0862">Zinc</keyword>
<dbReference type="GeneID" id="108673087"/>
<dbReference type="InterPro" id="IPR002893">
    <property type="entry name" value="Znf_MYND"/>
</dbReference>
<gene>
    <name evidence="7" type="primary">LOC108673087</name>
</gene>
<dbReference type="InterPro" id="IPR046824">
    <property type="entry name" value="Mss51-like_C"/>
</dbReference>
<evidence type="ECO:0000256" key="2">
    <source>
        <dbReference type="ARBA" id="ARBA00022771"/>
    </source>
</evidence>
<keyword evidence="1" id="KW-0479">Metal-binding</keyword>
<dbReference type="OrthoDB" id="5282002at2759"/>
<proteinExistence type="predicted"/>
<dbReference type="Proteomes" id="UP000694843">
    <property type="component" value="Unplaced"/>
</dbReference>
<evidence type="ECO:0000313" key="6">
    <source>
        <dbReference type="Proteomes" id="UP000694843"/>
    </source>
</evidence>
<dbReference type="KEGG" id="hazt:108673087"/>